<dbReference type="RefSeq" id="WP_018593819.1">
    <property type="nucleotide sequence ID" value="NZ_CABLBP010000002.1"/>
</dbReference>
<dbReference type="Proteomes" id="UP000515789">
    <property type="component" value="Chromosome"/>
</dbReference>
<organism evidence="1 2">
    <name type="scientific">Blautia producta</name>
    <dbReference type="NCBI Taxonomy" id="33035"/>
    <lineage>
        <taxon>Bacteria</taxon>
        <taxon>Bacillati</taxon>
        <taxon>Bacillota</taxon>
        <taxon>Clostridia</taxon>
        <taxon>Lachnospirales</taxon>
        <taxon>Lachnospiraceae</taxon>
        <taxon>Blautia</taxon>
    </lineage>
</organism>
<evidence type="ECO:0000313" key="1">
    <source>
        <dbReference type="EMBL" id="QMW79897.1"/>
    </source>
</evidence>
<sequence length="94" mass="10184">MGMWSMWFGWLTDGKSGGPGAGQAGIIHPTFRWQAANLLAFTKFVGKGLLIKCLPQVDLPAAPLSLLNYPCLPCPRTAALSCWWNADGLMGLMF</sequence>
<dbReference type="GeneID" id="75054710"/>
<gene>
    <name evidence="1" type="ORF">E5259_21150</name>
</gene>
<evidence type="ECO:0000313" key="2">
    <source>
        <dbReference type="Proteomes" id="UP000515789"/>
    </source>
</evidence>
<dbReference type="AlphaFoldDB" id="A0A7G5MZ54"/>
<protein>
    <submittedName>
        <fullName evidence="1">Uncharacterized protein</fullName>
    </submittedName>
</protein>
<proteinExistence type="predicted"/>
<reference evidence="1 2" key="1">
    <citation type="submission" date="2019-04" db="EMBL/GenBank/DDBJ databases">
        <authorList>
            <person name="Schori C."/>
            <person name="Ahrens C."/>
        </authorList>
    </citation>
    <scope>NUCLEOTIDE SEQUENCE [LARGE SCALE GENOMIC DNA]</scope>
    <source>
        <strain evidence="1 2">DSM 2950</strain>
    </source>
</reference>
<dbReference type="EMBL" id="CP039126">
    <property type="protein sequence ID" value="QMW79897.1"/>
    <property type="molecule type" value="Genomic_DNA"/>
</dbReference>
<accession>A0A7G5MZ54</accession>
<name>A0A7G5MZ54_9FIRM</name>